<proteinExistence type="predicted"/>
<dbReference type="AlphaFoldDB" id="X1GW55"/>
<accession>X1GW55</accession>
<dbReference type="SUPFAM" id="SSF160537">
    <property type="entry name" value="SpoVG-like"/>
    <property type="match status" value="1"/>
</dbReference>
<dbReference type="GO" id="GO:0030435">
    <property type="term" value="P:sporulation resulting in formation of a cellular spore"/>
    <property type="evidence" value="ECO:0007669"/>
    <property type="project" value="InterPro"/>
</dbReference>
<dbReference type="PANTHER" id="PTHR38429">
    <property type="entry name" value="SEPTATION PROTEIN SPOVG-RELATED"/>
    <property type="match status" value="1"/>
</dbReference>
<evidence type="ECO:0008006" key="5">
    <source>
        <dbReference type="Google" id="ProtNLM"/>
    </source>
</evidence>
<keyword evidence="1" id="KW-0132">Cell division</keyword>
<dbReference type="Gene3D" id="3.30.1120.40">
    <property type="entry name" value="Stage V sporulation protein G"/>
    <property type="match status" value="1"/>
</dbReference>
<name>X1GW55_9ZZZZ</name>
<dbReference type="EMBL" id="BARU01007518">
    <property type="protein sequence ID" value="GAH45854.1"/>
    <property type="molecule type" value="Genomic_DNA"/>
</dbReference>
<dbReference type="GO" id="GO:0000917">
    <property type="term" value="P:division septum assembly"/>
    <property type="evidence" value="ECO:0007669"/>
    <property type="project" value="UniProtKB-KW"/>
</dbReference>
<organism evidence="4">
    <name type="scientific">marine sediment metagenome</name>
    <dbReference type="NCBI Taxonomy" id="412755"/>
    <lineage>
        <taxon>unclassified sequences</taxon>
        <taxon>metagenomes</taxon>
        <taxon>ecological metagenomes</taxon>
    </lineage>
</organism>
<protein>
    <recommendedName>
        <fullName evidence="5">Septation protein SpoVG</fullName>
    </recommendedName>
</protein>
<dbReference type="Pfam" id="PF04026">
    <property type="entry name" value="SpoVG"/>
    <property type="match status" value="1"/>
</dbReference>
<dbReference type="InterPro" id="IPR036751">
    <property type="entry name" value="SpoVG_sf"/>
</dbReference>
<gene>
    <name evidence="4" type="ORF">S03H2_14804</name>
</gene>
<evidence type="ECO:0000256" key="1">
    <source>
        <dbReference type="ARBA" id="ARBA00022618"/>
    </source>
</evidence>
<dbReference type="InterPro" id="IPR007170">
    <property type="entry name" value="SpoVG"/>
</dbReference>
<reference evidence="4" key="1">
    <citation type="journal article" date="2014" name="Front. Microbiol.">
        <title>High frequency of phylogenetically diverse reductive dehalogenase-homologous genes in deep subseafloor sedimentary metagenomes.</title>
        <authorList>
            <person name="Kawai M."/>
            <person name="Futagami T."/>
            <person name="Toyoda A."/>
            <person name="Takaki Y."/>
            <person name="Nishi S."/>
            <person name="Hori S."/>
            <person name="Arai W."/>
            <person name="Tsubouchi T."/>
            <person name="Morono Y."/>
            <person name="Uchiyama I."/>
            <person name="Ito T."/>
            <person name="Fujiyama A."/>
            <person name="Inagaki F."/>
            <person name="Takami H."/>
        </authorList>
    </citation>
    <scope>NUCLEOTIDE SEQUENCE</scope>
    <source>
        <strain evidence="4">Expedition CK06-06</strain>
    </source>
</reference>
<comment type="caution">
    <text evidence="4">The sequence shown here is derived from an EMBL/GenBank/DDBJ whole genome shotgun (WGS) entry which is preliminary data.</text>
</comment>
<evidence type="ECO:0000256" key="2">
    <source>
        <dbReference type="ARBA" id="ARBA00023210"/>
    </source>
</evidence>
<evidence type="ECO:0000313" key="4">
    <source>
        <dbReference type="EMBL" id="GAH45854.1"/>
    </source>
</evidence>
<keyword evidence="3" id="KW-0131">Cell cycle</keyword>
<sequence>MVNLSIEVKRLHKLNGEGRLRAFADVAIADLFLIKGLRIVDGKKGLFVGMPREQGKDGQWYQTVLPLSEEVKSQLNDLVLQAYQEQ</sequence>
<keyword evidence="2" id="KW-0717">Septation</keyword>
<evidence type="ECO:0000256" key="3">
    <source>
        <dbReference type="ARBA" id="ARBA00023306"/>
    </source>
</evidence>
<dbReference type="PANTHER" id="PTHR38429:SF1">
    <property type="entry name" value="SEPTATION PROTEIN SPOVG-RELATED"/>
    <property type="match status" value="1"/>
</dbReference>